<comment type="caution">
    <text evidence="4">The sequence shown here is derived from an EMBL/GenBank/DDBJ whole genome shotgun (WGS) entry which is preliminary data.</text>
</comment>
<feature type="repeat" description="PPR" evidence="3">
    <location>
        <begin position="44"/>
        <end position="78"/>
    </location>
</feature>
<keyword evidence="2" id="KW-0677">Repeat</keyword>
<dbReference type="PANTHER" id="PTHR47939:SF13">
    <property type="entry name" value="OS03G0201400 PROTEIN"/>
    <property type="match status" value="1"/>
</dbReference>
<organism evidence="4 5">
    <name type="scientific">Malus baccata</name>
    <name type="common">Siberian crab apple</name>
    <name type="synonym">Pyrus baccata</name>
    <dbReference type="NCBI Taxonomy" id="106549"/>
    <lineage>
        <taxon>Eukaryota</taxon>
        <taxon>Viridiplantae</taxon>
        <taxon>Streptophyta</taxon>
        <taxon>Embryophyta</taxon>
        <taxon>Tracheophyta</taxon>
        <taxon>Spermatophyta</taxon>
        <taxon>Magnoliopsida</taxon>
        <taxon>eudicotyledons</taxon>
        <taxon>Gunneridae</taxon>
        <taxon>Pentapetalae</taxon>
        <taxon>rosids</taxon>
        <taxon>fabids</taxon>
        <taxon>Rosales</taxon>
        <taxon>Rosaceae</taxon>
        <taxon>Amygdaloideae</taxon>
        <taxon>Maleae</taxon>
        <taxon>Malus</taxon>
    </lineage>
</organism>
<dbReference type="InterPro" id="IPR011990">
    <property type="entry name" value="TPR-like_helical_dom_sf"/>
</dbReference>
<feature type="repeat" description="PPR" evidence="3">
    <location>
        <begin position="9"/>
        <end position="43"/>
    </location>
</feature>
<dbReference type="PROSITE" id="PS51375">
    <property type="entry name" value="PPR"/>
    <property type="match status" value="4"/>
</dbReference>
<dbReference type="InterPro" id="IPR050667">
    <property type="entry name" value="PPR-containing_protein"/>
</dbReference>
<dbReference type="Pfam" id="PF12854">
    <property type="entry name" value="PPR_1"/>
    <property type="match status" value="1"/>
</dbReference>
<dbReference type="Pfam" id="PF01535">
    <property type="entry name" value="PPR"/>
    <property type="match status" value="1"/>
</dbReference>
<protein>
    <recommendedName>
        <fullName evidence="6">Pentacotripeptide-repeat region of PRORP domain-containing protein</fullName>
    </recommendedName>
</protein>
<feature type="repeat" description="PPR" evidence="3">
    <location>
        <begin position="79"/>
        <end position="113"/>
    </location>
</feature>
<sequence length="188" mass="21475">MKAKGLYPGVVNYNSILRKLYEESRMRDANKLLNEMSERNVEPDNVTCNTLINAYCKIRDMRSGVNVKDRMLAAGLQLDEFTYKALVNGFCKVLEMDSAKDILFAMLDVGIYASYCPYTWIIDGYCNQENEAVIRVPDEFSRKGLCADVSVYRALIRRLCKQERVDNAEKVFSLMQEKGISGDSVIYT</sequence>
<dbReference type="Gene3D" id="1.25.40.10">
    <property type="entry name" value="Tetratricopeptide repeat domain"/>
    <property type="match status" value="2"/>
</dbReference>
<evidence type="ECO:0008006" key="6">
    <source>
        <dbReference type="Google" id="ProtNLM"/>
    </source>
</evidence>
<dbReference type="Proteomes" id="UP000315295">
    <property type="component" value="Unassembled WGS sequence"/>
</dbReference>
<evidence type="ECO:0000313" key="5">
    <source>
        <dbReference type="Proteomes" id="UP000315295"/>
    </source>
</evidence>
<reference evidence="4 5" key="1">
    <citation type="journal article" date="2019" name="G3 (Bethesda)">
        <title>Sequencing of a Wild Apple (Malus baccata) Genome Unravels the Differences Between Cultivated and Wild Apple Species Regarding Disease Resistance and Cold Tolerance.</title>
        <authorList>
            <person name="Chen X."/>
        </authorList>
    </citation>
    <scope>NUCLEOTIDE SEQUENCE [LARGE SCALE GENOMIC DNA]</scope>
    <source>
        <strain evidence="5">cv. Shandingzi</strain>
        <tissue evidence="4">Leaves</tissue>
    </source>
</reference>
<comment type="similarity">
    <text evidence="1">Belongs to the PPR family. P subfamily.</text>
</comment>
<dbReference type="NCBIfam" id="TIGR00756">
    <property type="entry name" value="PPR"/>
    <property type="match status" value="3"/>
</dbReference>
<keyword evidence="5" id="KW-1185">Reference proteome</keyword>
<accession>A0A540K425</accession>
<dbReference type="PANTHER" id="PTHR47939">
    <property type="entry name" value="MEMBRANE-ASSOCIATED SALT-INDUCIBLE PROTEIN-LIKE"/>
    <property type="match status" value="1"/>
</dbReference>
<feature type="repeat" description="PPR" evidence="3">
    <location>
        <begin position="148"/>
        <end position="182"/>
    </location>
</feature>
<gene>
    <name evidence="4" type="ORF">C1H46_045493</name>
</gene>
<dbReference type="InterPro" id="IPR002885">
    <property type="entry name" value="PPR_rpt"/>
</dbReference>
<dbReference type="Pfam" id="PF13041">
    <property type="entry name" value="PPR_2"/>
    <property type="match status" value="1"/>
</dbReference>
<evidence type="ECO:0000313" key="4">
    <source>
        <dbReference type="EMBL" id="TQD68974.1"/>
    </source>
</evidence>
<name>A0A540K425_MALBA</name>
<dbReference type="AlphaFoldDB" id="A0A540K425"/>
<proteinExistence type="inferred from homology"/>
<evidence type="ECO:0000256" key="2">
    <source>
        <dbReference type="ARBA" id="ARBA00022737"/>
    </source>
</evidence>
<evidence type="ECO:0000256" key="1">
    <source>
        <dbReference type="ARBA" id="ARBA00007626"/>
    </source>
</evidence>
<dbReference type="EMBL" id="VIEB01006227">
    <property type="protein sequence ID" value="TQD68974.1"/>
    <property type="molecule type" value="Genomic_DNA"/>
</dbReference>
<evidence type="ECO:0000256" key="3">
    <source>
        <dbReference type="PROSITE-ProRule" id="PRU00708"/>
    </source>
</evidence>